<dbReference type="Proteomes" id="UP001628668">
    <property type="component" value="Unassembled WGS sequence"/>
</dbReference>
<dbReference type="PROSITE" id="PS51257">
    <property type="entry name" value="PROKAR_LIPOPROTEIN"/>
    <property type="match status" value="1"/>
</dbReference>
<evidence type="ECO:0000256" key="1">
    <source>
        <dbReference type="SAM" id="SignalP"/>
    </source>
</evidence>
<feature type="chain" id="PRO_5045970683" description="Lipoprotein" evidence="1">
    <location>
        <begin position="22"/>
        <end position="120"/>
    </location>
</feature>
<evidence type="ECO:0008006" key="4">
    <source>
        <dbReference type="Google" id="ProtNLM"/>
    </source>
</evidence>
<organism evidence="2 3">
    <name type="scientific">Rossellomorea oryzaecorticis</name>
    <dbReference type="NCBI Taxonomy" id="1396505"/>
    <lineage>
        <taxon>Bacteria</taxon>
        <taxon>Bacillati</taxon>
        <taxon>Bacillota</taxon>
        <taxon>Bacilli</taxon>
        <taxon>Bacillales</taxon>
        <taxon>Bacillaceae</taxon>
        <taxon>Rossellomorea</taxon>
    </lineage>
</organism>
<evidence type="ECO:0000313" key="3">
    <source>
        <dbReference type="Proteomes" id="UP001628668"/>
    </source>
</evidence>
<gene>
    <name evidence="2" type="ORF">ACKA06_04955</name>
</gene>
<protein>
    <recommendedName>
        <fullName evidence="4">Lipoprotein</fullName>
    </recommendedName>
</protein>
<keyword evidence="3" id="KW-1185">Reference proteome</keyword>
<dbReference type="RefSeq" id="WP_032086608.1">
    <property type="nucleotide sequence ID" value="NZ_JBJOSA010000003.1"/>
</dbReference>
<comment type="caution">
    <text evidence="2">The sequence shown here is derived from an EMBL/GenBank/DDBJ whole genome shotgun (WGS) entry which is preliminary data.</text>
</comment>
<name>A0ABW8VLC5_9BACI</name>
<proteinExistence type="predicted"/>
<accession>A0ABW8VLC5</accession>
<keyword evidence="1" id="KW-0732">Signal</keyword>
<feature type="signal peptide" evidence="1">
    <location>
        <begin position="1"/>
        <end position="21"/>
    </location>
</feature>
<evidence type="ECO:0000313" key="2">
    <source>
        <dbReference type="EMBL" id="MFL8936133.1"/>
    </source>
</evidence>
<reference evidence="2 3" key="1">
    <citation type="submission" date="2024-12" db="EMBL/GenBank/DDBJ databases">
        <authorList>
            <person name="Li X."/>
            <person name="Zhang D."/>
        </authorList>
    </citation>
    <scope>NUCLEOTIDE SEQUENCE [LARGE SCALE GENOMIC DNA]</scope>
    <source>
        <strain evidence="2 3">JCM19602</strain>
    </source>
</reference>
<dbReference type="EMBL" id="JBJOSA010000003">
    <property type="protein sequence ID" value="MFL8936133.1"/>
    <property type="molecule type" value="Genomic_DNA"/>
</dbReference>
<sequence>MKKIMGLALVLLIILIGCSSKTDNQKNQQSSVEWVDVVKWQDKKYYYNEKQTNTITKDDIGKEIGEITFTVVGSEEEKNPNYELKNTEATFIGKGTKIYKINNDENVDMIYIQNKVYTIK</sequence>